<evidence type="ECO:0000313" key="3">
    <source>
        <dbReference type="Proteomes" id="UP000062645"/>
    </source>
</evidence>
<reference evidence="3" key="1">
    <citation type="submission" date="2015-07" db="EMBL/GenBank/DDBJ databases">
        <title>Genome Of Nitrogen-Fixing Cyanobacterium Nostoc piscinale CENA21 From Solimoes/Amazon River Floodplain Sediments And Comparative Genomics To Uncover Biosynthetic Natural Products Potential.</title>
        <authorList>
            <person name="Leao T.F."/>
            <person name="Leao P.N."/>
            <person name="Guimaraes P.I."/>
            <person name="de Melo A.G.C."/>
            <person name="Ramos R.T.J."/>
            <person name="Silva A."/>
            <person name="Fiore M.F."/>
            <person name="Schneider M.P.C."/>
        </authorList>
    </citation>
    <scope>NUCLEOTIDE SEQUENCE [LARGE SCALE GENOMIC DNA]</scope>
    <source>
        <strain evidence="3">CENA21</strain>
    </source>
</reference>
<dbReference type="Proteomes" id="UP000062645">
    <property type="component" value="Chromosome"/>
</dbReference>
<feature type="transmembrane region" description="Helical" evidence="1">
    <location>
        <begin position="47"/>
        <end position="70"/>
    </location>
</feature>
<dbReference type="OrthoDB" id="427758at2"/>
<name>A0A0M4SZ82_9NOSO</name>
<dbReference type="InterPro" id="IPR011726">
    <property type="entry name" value="KdpF"/>
</dbReference>
<protein>
    <submittedName>
        <fullName evidence="2">ATPase</fullName>
    </submittedName>
</protein>
<dbReference type="GO" id="GO:0005886">
    <property type="term" value="C:plasma membrane"/>
    <property type="evidence" value="ECO:0007669"/>
    <property type="project" value="InterPro"/>
</dbReference>
<sequence>MNKEFMDFMQQWRKQKFVIGILIVIGINLGLSHVVYAASHNTLQIQFTWAYGVLSAIILGLIIYLFVVVFQPERF</sequence>
<keyword evidence="1" id="KW-0812">Transmembrane</keyword>
<dbReference type="PATRIC" id="fig|224013.5.peg.5010"/>
<dbReference type="STRING" id="224013.ACX27_20910"/>
<keyword evidence="3" id="KW-1185">Reference proteome</keyword>
<dbReference type="Pfam" id="PF09604">
    <property type="entry name" value="Potass_KdpF"/>
    <property type="match status" value="1"/>
</dbReference>
<evidence type="ECO:0000256" key="1">
    <source>
        <dbReference type="SAM" id="Phobius"/>
    </source>
</evidence>
<dbReference type="KEGG" id="npz:ACX27_20910"/>
<dbReference type="EMBL" id="CP012036">
    <property type="protein sequence ID" value="ALF54734.1"/>
    <property type="molecule type" value="Genomic_DNA"/>
</dbReference>
<dbReference type="NCBIfam" id="TIGR02115">
    <property type="entry name" value="potass_kdpF"/>
    <property type="match status" value="1"/>
</dbReference>
<dbReference type="GO" id="GO:0008556">
    <property type="term" value="F:P-type potassium transmembrane transporter activity"/>
    <property type="evidence" value="ECO:0007669"/>
    <property type="project" value="InterPro"/>
</dbReference>
<gene>
    <name evidence="2" type="ORF">ACX27_20910</name>
</gene>
<keyword evidence="1" id="KW-1133">Transmembrane helix</keyword>
<evidence type="ECO:0000313" key="2">
    <source>
        <dbReference type="EMBL" id="ALF54734.1"/>
    </source>
</evidence>
<dbReference type="AlphaFoldDB" id="A0A0M4SZ82"/>
<proteinExistence type="predicted"/>
<reference evidence="2 3" key="2">
    <citation type="journal article" date="2016" name="Genome Announc.">
        <title>Draft Genome Sequence of the N2-Fixing Cyanobacterium Nostoc piscinale CENA21, Isolated from the Brazilian Amazon Floodplain.</title>
        <authorList>
            <person name="Leao T."/>
            <person name="Guimaraes P.I."/>
            <person name="de Melo A.G."/>
            <person name="Ramos R.T."/>
            <person name="Leao P.N."/>
            <person name="Silva A."/>
            <person name="Fiore M.F."/>
            <person name="Schneider M.P."/>
        </authorList>
    </citation>
    <scope>NUCLEOTIDE SEQUENCE [LARGE SCALE GENOMIC DNA]</scope>
    <source>
        <strain evidence="2 3">CENA21</strain>
    </source>
</reference>
<accession>A0A0M4SZ82</accession>
<keyword evidence="1" id="KW-0472">Membrane</keyword>
<dbReference type="RefSeq" id="WP_062295281.1">
    <property type="nucleotide sequence ID" value="NZ_CP012036.1"/>
</dbReference>
<organism evidence="2 3">
    <name type="scientific">Nostoc piscinale CENA21</name>
    <dbReference type="NCBI Taxonomy" id="224013"/>
    <lineage>
        <taxon>Bacteria</taxon>
        <taxon>Bacillati</taxon>
        <taxon>Cyanobacteriota</taxon>
        <taxon>Cyanophyceae</taxon>
        <taxon>Nostocales</taxon>
        <taxon>Nostocaceae</taxon>
        <taxon>Nostoc</taxon>
    </lineage>
</organism>